<protein>
    <submittedName>
        <fullName evidence="7">LLM class flavin-dependent oxidoreductase</fullName>
    </submittedName>
</protein>
<accession>A0ABY2DG00</accession>
<dbReference type="Gene3D" id="3.20.20.30">
    <property type="entry name" value="Luciferase-like domain"/>
    <property type="match status" value="1"/>
</dbReference>
<dbReference type="InterPro" id="IPR050172">
    <property type="entry name" value="SsuD_RutA_monooxygenase"/>
</dbReference>
<dbReference type="InterPro" id="IPR011251">
    <property type="entry name" value="Luciferase-like_dom"/>
</dbReference>
<dbReference type="PANTHER" id="PTHR42847">
    <property type="entry name" value="ALKANESULFONATE MONOOXYGENASE"/>
    <property type="match status" value="1"/>
</dbReference>
<keyword evidence="8" id="KW-1185">Reference proteome</keyword>
<keyword evidence="4" id="KW-0503">Monooxygenase</keyword>
<dbReference type="EMBL" id="SMKE01000460">
    <property type="protein sequence ID" value="TDB92600.1"/>
    <property type="molecule type" value="Genomic_DNA"/>
</dbReference>
<organism evidence="7 8">
    <name type="scientific">Micromonospora fluostatini</name>
    <dbReference type="NCBI Taxonomy" id="1629071"/>
    <lineage>
        <taxon>Bacteria</taxon>
        <taxon>Bacillati</taxon>
        <taxon>Actinomycetota</taxon>
        <taxon>Actinomycetes</taxon>
        <taxon>Micromonosporales</taxon>
        <taxon>Micromonosporaceae</taxon>
        <taxon>Micromonospora</taxon>
    </lineage>
</organism>
<keyword evidence="3" id="KW-0560">Oxidoreductase</keyword>
<comment type="caution">
    <text evidence="7">The sequence shown here is derived from an EMBL/GenBank/DDBJ whole genome shotgun (WGS) entry which is preliminary data.</text>
</comment>
<evidence type="ECO:0000259" key="6">
    <source>
        <dbReference type="Pfam" id="PF00296"/>
    </source>
</evidence>
<evidence type="ECO:0000256" key="5">
    <source>
        <dbReference type="SAM" id="MobiDB-lite"/>
    </source>
</evidence>
<proteinExistence type="predicted"/>
<evidence type="ECO:0000256" key="4">
    <source>
        <dbReference type="ARBA" id="ARBA00023033"/>
    </source>
</evidence>
<dbReference type="InterPro" id="IPR036661">
    <property type="entry name" value="Luciferase-like_sf"/>
</dbReference>
<keyword evidence="1" id="KW-0285">Flavoprotein</keyword>
<dbReference type="CDD" id="cd01097">
    <property type="entry name" value="Tetrahydromethanopterin_reductase"/>
    <property type="match status" value="1"/>
</dbReference>
<evidence type="ECO:0000313" key="8">
    <source>
        <dbReference type="Proteomes" id="UP000295626"/>
    </source>
</evidence>
<feature type="region of interest" description="Disordered" evidence="5">
    <location>
        <begin position="115"/>
        <end position="134"/>
    </location>
</feature>
<dbReference type="Proteomes" id="UP000295626">
    <property type="component" value="Unassembled WGS sequence"/>
</dbReference>
<evidence type="ECO:0000313" key="7">
    <source>
        <dbReference type="EMBL" id="TDB92600.1"/>
    </source>
</evidence>
<dbReference type="Pfam" id="PF00296">
    <property type="entry name" value="Bac_luciferase"/>
    <property type="match status" value="1"/>
</dbReference>
<feature type="non-terminal residue" evidence="7">
    <location>
        <position position="1"/>
    </location>
</feature>
<dbReference type="SUPFAM" id="SSF51679">
    <property type="entry name" value="Bacterial luciferase-like"/>
    <property type="match status" value="1"/>
</dbReference>
<evidence type="ECO:0000256" key="2">
    <source>
        <dbReference type="ARBA" id="ARBA00022643"/>
    </source>
</evidence>
<dbReference type="PANTHER" id="PTHR42847:SF8">
    <property type="entry name" value="CONSERVED PROTEIN"/>
    <property type="match status" value="1"/>
</dbReference>
<evidence type="ECO:0000256" key="3">
    <source>
        <dbReference type="ARBA" id="ARBA00023002"/>
    </source>
</evidence>
<keyword evidence="2" id="KW-0288">FMN</keyword>
<feature type="domain" description="Luciferase-like" evidence="6">
    <location>
        <begin position="1"/>
        <end position="119"/>
    </location>
</feature>
<sequence>TVDHVSGGRVILGLGSGWYDRDFTEYGYELTTPARRLDELTRALPRIEARLAALNPPPVRRMPVLIGGSGERRTLRLVARHADIWHSFGDPDTLRHKADVLREHCAAVGRDPAEIEISGSVGGGPSPAGEPDDLGPKLRDLGVTLFTLGVDGPDYDLTLLRRWLAWRDAQ</sequence>
<gene>
    <name evidence="7" type="ORF">E1091_12775</name>
</gene>
<evidence type="ECO:0000256" key="1">
    <source>
        <dbReference type="ARBA" id="ARBA00022630"/>
    </source>
</evidence>
<reference evidence="7 8" key="1">
    <citation type="submission" date="2019-02" db="EMBL/GenBank/DDBJ databases">
        <title>Draft genome sequences of novel Actinobacteria.</title>
        <authorList>
            <person name="Sahin N."/>
            <person name="Ay H."/>
            <person name="Saygin H."/>
        </authorList>
    </citation>
    <scope>NUCLEOTIDE SEQUENCE [LARGE SCALE GENOMIC DNA]</scope>
    <source>
        <strain evidence="7 8">JCM 30529</strain>
    </source>
</reference>
<name>A0ABY2DG00_9ACTN</name>